<gene>
    <name evidence="1" type="ORF">BDK51DRAFT_38114</name>
</gene>
<dbReference type="Proteomes" id="UP000269721">
    <property type="component" value="Unassembled WGS sequence"/>
</dbReference>
<accession>A0A4P9WF86</accession>
<reference evidence="2" key="1">
    <citation type="journal article" date="2018" name="Nat. Microbiol.">
        <title>Leveraging single-cell genomics to expand the fungal tree of life.</title>
        <authorList>
            <person name="Ahrendt S.R."/>
            <person name="Quandt C.A."/>
            <person name="Ciobanu D."/>
            <person name="Clum A."/>
            <person name="Salamov A."/>
            <person name="Andreopoulos B."/>
            <person name="Cheng J.F."/>
            <person name="Woyke T."/>
            <person name="Pelin A."/>
            <person name="Henrissat B."/>
            <person name="Reynolds N.K."/>
            <person name="Benny G.L."/>
            <person name="Smith M.E."/>
            <person name="James T.Y."/>
            <person name="Grigoriev I.V."/>
        </authorList>
    </citation>
    <scope>NUCLEOTIDE SEQUENCE [LARGE SCALE GENOMIC DNA]</scope>
</reference>
<dbReference type="PANTHER" id="PTHR13124">
    <property type="entry name" value="39S RIBOSOMAL PROTEIN L46, MITOCHONDRIAL PRECURSOR-RELATED"/>
    <property type="match status" value="1"/>
</dbReference>
<sequence length="138" mass="15507">MQPFPIRGPRLIVRDQIRARHEEAKGVPLSGLIGWESAPRMPFRTLTQDVTISSHPLGAERRLRDEIGGHNEMWFVGKKPVAHLSAADKKTFFMKCHILAGKVDLNRTEAEDHAWVTAEELEKYLSPAHYSALSGALL</sequence>
<dbReference type="AlphaFoldDB" id="A0A4P9WF86"/>
<dbReference type="Gene3D" id="3.90.79.10">
    <property type="entry name" value="Nucleoside Triphosphate Pyrophosphohydrolase"/>
    <property type="match status" value="1"/>
</dbReference>
<evidence type="ECO:0000313" key="1">
    <source>
        <dbReference type="EMBL" id="RKO90403.1"/>
    </source>
</evidence>
<dbReference type="GO" id="GO:0003735">
    <property type="term" value="F:structural constituent of ribosome"/>
    <property type="evidence" value="ECO:0007669"/>
    <property type="project" value="InterPro"/>
</dbReference>
<dbReference type="OrthoDB" id="414075at2759"/>
<organism evidence="1 2">
    <name type="scientific">Blyttiomyces helicus</name>
    <dbReference type="NCBI Taxonomy" id="388810"/>
    <lineage>
        <taxon>Eukaryota</taxon>
        <taxon>Fungi</taxon>
        <taxon>Fungi incertae sedis</taxon>
        <taxon>Chytridiomycota</taxon>
        <taxon>Chytridiomycota incertae sedis</taxon>
        <taxon>Chytridiomycetes</taxon>
        <taxon>Chytridiomycetes incertae sedis</taxon>
        <taxon>Blyttiomyces</taxon>
    </lineage>
</organism>
<dbReference type="GO" id="GO:0005762">
    <property type="term" value="C:mitochondrial large ribosomal subunit"/>
    <property type="evidence" value="ECO:0007669"/>
    <property type="project" value="TreeGrafter"/>
</dbReference>
<evidence type="ECO:0000313" key="2">
    <source>
        <dbReference type="Proteomes" id="UP000269721"/>
    </source>
</evidence>
<name>A0A4P9WF86_9FUNG</name>
<protein>
    <submittedName>
        <fullName evidence="1">Uncharacterized protein</fullName>
    </submittedName>
</protein>
<keyword evidence="2" id="KW-1185">Reference proteome</keyword>
<proteinExistence type="predicted"/>
<dbReference type="PANTHER" id="PTHR13124:SF12">
    <property type="entry name" value="LARGE RIBOSOMAL SUBUNIT PROTEIN ML46"/>
    <property type="match status" value="1"/>
</dbReference>
<dbReference type="EMBL" id="KZ995575">
    <property type="protein sequence ID" value="RKO90403.1"/>
    <property type="molecule type" value="Genomic_DNA"/>
</dbReference>
<dbReference type="InterPro" id="IPR040008">
    <property type="entry name" value="Ribosomal_mL46"/>
</dbReference>